<dbReference type="CDD" id="cd04219">
    <property type="entry name" value="Plastocyanin"/>
    <property type="match status" value="1"/>
</dbReference>
<dbReference type="EMBL" id="BT070604">
    <property type="protein sequence ID" value="ACN40109.1"/>
    <property type="molecule type" value="mRNA"/>
</dbReference>
<dbReference type="EMBL" id="EF677080">
    <property type="protein sequence ID" value="ABR16933.1"/>
    <property type="molecule type" value="mRNA"/>
</dbReference>
<dbReference type="SUPFAM" id="SSF49503">
    <property type="entry name" value="Cupredoxins"/>
    <property type="match status" value="1"/>
</dbReference>
<evidence type="ECO:0000313" key="13">
    <source>
        <dbReference type="EMBL" id="ABR16204.1"/>
    </source>
</evidence>
<evidence type="ECO:0000313" key="14">
    <source>
        <dbReference type="EMBL" id="ACN40109.1"/>
    </source>
</evidence>
<comment type="subcellular location">
    <subcellularLocation>
        <location evidence="1 10">Plastid</location>
        <location evidence="1 10">Chloroplast thylakoid membrane</location>
        <topology evidence="1 10">Peripheral membrane protein</topology>
        <orientation evidence="1 10">Lumenal side</orientation>
    </subcellularLocation>
</comment>
<evidence type="ECO:0000256" key="9">
    <source>
        <dbReference type="PIRSR" id="PIRSR602387-1"/>
    </source>
</evidence>
<feature type="binding site" evidence="9">
    <location>
        <position position="164"/>
    </location>
    <ligand>
        <name>Cu cation</name>
        <dbReference type="ChEBI" id="CHEBI:23378"/>
    </ligand>
</feature>
<evidence type="ECO:0000256" key="6">
    <source>
        <dbReference type="ARBA" id="ARBA00023008"/>
    </source>
</evidence>
<keyword evidence="7 10" id="KW-0793">Thylakoid</keyword>
<accession>A9NL56</accession>
<dbReference type="GO" id="GO:0009055">
    <property type="term" value="F:electron transfer activity"/>
    <property type="evidence" value="ECO:0007669"/>
    <property type="project" value="UniProtKB-UniRule"/>
</dbReference>
<dbReference type="PRINTS" id="PR00157">
    <property type="entry name" value="PLASTOCYANIN"/>
</dbReference>
<evidence type="ECO:0000256" key="10">
    <source>
        <dbReference type="RuleBase" id="RU363020"/>
    </source>
</evidence>
<dbReference type="PRINTS" id="PR00156">
    <property type="entry name" value="COPPERBLUE"/>
</dbReference>
<dbReference type="NCBIfam" id="TIGR02656">
    <property type="entry name" value="cyanin_plasto"/>
    <property type="match status" value="1"/>
</dbReference>
<keyword evidence="8 10" id="KW-0472">Membrane</keyword>
<dbReference type="PROSITE" id="PS00196">
    <property type="entry name" value="COPPER_BLUE"/>
    <property type="match status" value="1"/>
</dbReference>
<evidence type="ECO:0000256" key="2">
    <source>
        <dbReference type="ARBA" id="ARBA00005338"/>
    </source>
</evidence>
<dbReference type="EMBL" id="EF676291">
    <property type="protein sequence ID" value="ABR16204.1"/>
    <property type="molecule type" value="mRNA"/>
</dbReference>
<organism evidence="12">
    <name type="scientific">Picea sitchensis</name>
    <name type="common">Sitka spruce</name>
    <name type="synonym">Pinus sitchensis</name>
    <dbReference type="NCBI Taxonomy" id="3332"/>
    <lineage>
        <taxon>Eukaryota</taxon>
        <taxon>Viridiplantae</taxon>
        <taxon>Streptophyta</taxon>
        <taxon>Embryophyta</taxon>
        <taxon>Tracheophyta</taxon>
        <taxon>Spermatophyta</taxon>
        <taxon>Pinopsida</taxon>
        <taxon>Pinidae</taxon>
        <taxon>Conifers I</taxon>
        <taxon>Pinales</taxon>
        <taxon>Pinaceae</taxon>
        <taxon>Picea</taxon>
    </lineage>
</organism>
<evidence type="ECO:0000256" key="4">
    <source>
        <dbReference type="ARBA" id="ARBA00022723"/>
    </source>
</evidence>
<dbReference type="InterPro" id="IPR002387">
    <property type="entry name" value="Plastocyanin"/>
</dbReference>
<reference evidence="14" key="3">
    <citation type="submission" date="2009-02" db="EMBL/GenBank/DDBJ databases">
        <title>Full length sequence-verified cDNA sequences from Sitka spruce (Picea sitchensis).</title>
        <authorList>
            <person name="Reid K.E."/>
            <person name="Liao N."/>
            <person name="Ralph S."/>
            <person name="Kolosova N."/>
            <person name="Oddy C."/>
            <person name="Moore R."/>
            <person name="Mayo M."/>
            <person name="Wagner S."/>
            <person name="King J."/>
            <person name="Yanchuk A."/>
            <person name="Holt R."/>
            <person name="Jones S."/>
            <person name="Marra M."/>
            <person name="Ritland C.E."/>
            <person name="Ritland K."/>
            <person name="Bohlmann J."/>
        </authorList>
    </citation>
    <scope>NUCLEOTIDE SEQUENCE</scope>
    <source>
        <tissue evidence="14">Green portion of the leader tissue</tissue>
    </source>
</reference>
<feature type="binding site" evidence="9">
    <location>
        <position position="114"/>
    </location>
    <ligand>
        <name>Cu cation</name>
        <dbReference type="ChEBI" id="CHEBI:23378"/>
    </ligand>
</feature>
<keyword evidence="3 10" id="KW-0813">Transport</keyword>
<comment type="function">
    <text evidence="10">Participates in electron transfer between P700 and the cytochrome b6-f complex in photosystem I.</text>
</comment>
<feature type="binding site" evidence="9">
    <location>
        <position position="161"/>
    </location>
    <ligand>
        <name>Cu cation</name>
        <dbReference type="ChEBI" id="CHEBI:23378"/>
    </ligand>
</feature>
<comment type="cofactor">
    <cofactor evidence="9">
        <name>Cu(2+)</name>
        <dbReference type="ChEBI" id="CHEBI:29036"/>
    </cofactor>
    <text evidence="9">The crystal structure with reduced Cu(1+) has also been determined.</text>
</comment>
<dbReference type="GO" id="GO:0009535">
    <property type="term" value="C:chloroplast thylakoid membrane"/>
    <property type="evidence" value="ECO:0007669"/>
    <property type="project" value="UniProtKB-SubCell"/>
</dbReference>
<evidence type="ECO:0000256" key="1">
    <source>
        <dbReference type="ARBA" id="ARBA00004622"/>
    </source>
</evidence>
<dbReference type="InterPro" id="IPR000923">
    <property type="entry name" value="BlueCu_1"/>
</dbReference>
<keyword evidence="6 9" id="KW-0186">Copper</keyword>
<name>A9NL56_PICSI</name>
<dbReference type="PANTHER" id="PTHR34192:SF10">
    <property type="entry name" value="PLASTOCYANIN MAJOR ISOFORM, CHLOROPLASTIC-RELATED"/>
    <property type="match status" value="1"/>
</dbReference>
<proteinExistence type="evidence at transcript level"/>
<comment type="similarity">
    <text evidence="2 10">Belongs to the plastocyanin family.</text>
</comment>
<evidence type="ECO:0000256" key="8">
    <source>
        <dbReference type="ARBA" id="ARBA00023136"/>
    </source>
</evidence>
<dbReference type="PANTHER" id="PTHR34192">
    <property type="entry name" value="PLASTOCYANIN MAJOR ISOFORM, CHLOROPLASTIC-RELATED"/>
    <property type="match status" value="1"/>
</dbReference>
<evidence type="ECO:0000259" key="11">
    <source>
        <dbReference type="Pfam" id="PF00127"/>
    </source>
</evidence>
<protein>
    <recommendedName>
        <fullName evidence="10">Plastocyanin</fullName>
    </recommendedName>
</protein>
<evidence type="ECO:0000256" key="3">
    <source>
        <dbReference type="ARBA" id="ARBA00022448"/>
    </source>
</evidence>
<dbReference type="EMBL" id="EF081988">
    <property type="protein sequence ID" value="ABK21367.1"/>
    <property type="molecule type" value="mRNA"/>
</dbReference>
<dbReference type="GO" id="GO:0009543">
    <property type="term" value="C:chloroplast thylakoid lumen"/>
    <property type="evidence" value="ECO:0007669"/>
    <property type="project" value="TreeGrafter"/>
</dbReference>
<dbReference type="Pfam" id="PF00127">
    <property type="entry name" value="Copper-bind"/>
    <property type="match status" value="1"/>
</dbReference>
<sequence length="176" mass="18241">MASTFTAAAVAIPTFTGLKVDSAKPASSSYTPMIPSRVSTGARASLSTTKMDMRRALVAVTASVGVLMGAAAGNANALEVLMGSNGGELAFIPKEFQVAPGEPIVFKNNAGFPHNVIFDDEEVPSGVDASTISMSEEDLLNAPGETYTVKLDKKGTYNFYCGPHQGSGMKGKVTVD</sequence>
<dbReference type="AlphaFoldDB" id="A9NL56"/>
<dbReference type="InterPro" id="IPR001235">
    <property type="entry name" value="Copper_blue_Plastocyanin"/>
</dbReference>
<keyword evidence="5 10" id="KW-0249">Electron transport</keyword>
<reference evidence="13" key="1">
    <citation type="submission" date="2007-06" db="EMBL/GenBank/DDBJ databases">
        <title>Full length cDNA sequences from Sitka Spruce (Picea sitchensis).</title>
        <authorList>
            <person name="Ralph S.G."/>
            <person name="Chun H.E."/>
            <person name="Liao N."/>
            <person name="Ali J."/>
            <person name="Reid K."/>
            <person name="Kolosova N."/>
            <person name="Cooper N."/>
            <person name="Cullis C."/>
            <person name="Jancsik S."/>
            <person name="Moore R."/>
            <person name="Mayo M."/>
            <person name="Wagner S."/>
            <person name="Holt R.A."/>
            <person name="Jones S.J.M."/>
            <person name="Marra M.A."/>
            <person name="Ritland C.E."/>
            <person name="Ritland K."/>
            <person name="Bohlmann J."/>
        </authorList>
    </citation>
    <scope>NUCLEOTIDE SEQUENCE</scope>
    <source>
        <tissue evidence="13">Green portion of the leader tissue</tissue>
    </source>
</reference>
<evidence type="ECO:0000256" key="7">
    <source>
        <dbReference type="ARBA" id="ARBA00023078"/>
    </source>
</evidence>
<evidence type="ECO:0000256" key="5">
    <source>
        <dbReference type="ARBA" id="ARBA00022982"/>
    </source>
</evidence>
<dbReference type="InterPro" id="IPR008972">
    <property type="entry name" value="Cupredoxin"/>
</dbReference>
<feature type="domain" description="Blue (type 1) copper" evidence="11">
    <location>
        <begin position="79"/>
        <end position="175"/>
    </location>
</feature>
<feature type="binding site" evidence="9">
    <location>
        <position position="169"/>
    </location>
    <ligand>
        <name>Cu cation</name>
        <dbReference type="ChEBI" id="CHEBI:23378"/>
    </ligand>
</feature>
<reference evidence="12" key="2">
    <citation type="journal article" date="2008" name="BMC Genomics">
        <title>A conifer genomics resource of 200,000 spruce (Picea spp.) ESTs and 6,464 high-quality, sequence-finished full-length cDNAs for Sitka spruce (Picea sitchensis).</title>
        <authorList>
            <person name="Ralph S.G."/>
            <person name="Chun H.J."/>
            <person name="Kolosova N."/>
            <person name="Cooper D."/>
            <person name="Oddy C."/>
            <person name="Ritland C.E."/>
            <person name="Kirkpatrick R."/>
            <person name="Moore R."/>
            <person name="Barber S."/>
            <person name="Holt R.A."/>
            <person name="Jones S.J."/>
            <person name="Marra M.A."/>
            <person name="Douglas C.J."/>
            <person name="Ritland K."/>
            <person name="Bohlmann J."/>
        </authorList>
    </citation>
    <scope>NUCLEOTIDE SEQUENCE</scope>
    <source>
        <tissue evidence="12">Green portion of the leader tissue</tissue>
    </source>
</reference>
<dbReference type="Gene3D" id="2.60.40.420">
    <property type="entry name" value="Cupredoxins - blue copper proteins"/>
    <property type="match status" value="1"/>
</dbReference>
<evidence type="ECO:0000313" key="12">
    <source>
        <dbReference type="EMBL" id="ABK21367.1"/>
    </source>
</evidence>
<dbReference type="InterPro" id="IPR028871">
    <property type="entry name" value="BlueCu_1_BS"/>
</dbReference>
<dbReference type="EMBL" id="BT070742">
    <property type="protein sequence ID" value="ACN40245.1"/>
    <property type="molecule type" value="mRNA"/>
</dbReference>
<keyword evidence="4 9" id="KW-0479">Metal-binding</keyword>
<dbReference type="GO" id="GO:0005507">
    <property type="term" value="F:copper ion binding"/>
    <property type="evidence" value="ECO:0007669"/>
    <property type="project" value="UniProtKB-UniRule"/>
</dbReference>